<proteinExistence type="predicted"/>
<dbReference type="EMBL" id="BGPR01008152">
    <property type="protein sequence ID" value="GBN31903.1"/>
    <property type="molecule type" value="Genomic_DNA"/>
</dbReference>
<evidence type="ECO:0000313" key="1">
    <source>
        <dbReference type="EMBL" id="GBN31903.1"/>
    </source>
</evidence>
<organism evidence="1 2">
    <name type="scientific">Araneus ventricosus</name>
    <name type="common">Orbweaver spider</name>
    <name type="synonym">Epeira ventricosa</name>
    <dbReference type="NCBI Taxonomy" id="182803"/>
    <lineage>
        <taxon>Eukaryota</taxon>
        <taxon>Metazoa</taxon>
        <taxon>Ecdysozoa</taxon>
        <taxon>Arthropoda</taxon>
        <taxon>Chelicerata</taxon>
        <taxon>Arachnida</taxon>
        <taxon>Araneae</taxon>
        <taxon>Araneomorphae</taxon>
        <taxon>Entelegynae</taxon>
        <taxon>Araneoidea</taxon>
        <taxon>Araneidae</taxon>
        <taxon>Araneus</taxon>
    </lineage>
</organism>
<sequence>MVQYQNELFLYKWINIFVDRNQKLEVFITQSEKGGVSCNFSQRFYGISRKPLLSMLADERRHRSLFWYPRLVGSWVGVRTLTTELAQQPMRGIERPHIRELAVRRITEARGSCSTVERRHFLVPN</sequence>
<protein>
    <submittedName>
        <fullName evidence="1">Uncharacterized protein</fullName>
    </submittedName>
</protein>
<gene>
    <name evidence="1" type="ORF">AVEN_125753_1</name>
</gene>
<name>A0A4Y2MYV3_ARAVE</name>
<keyword evidence="2" id="KW-1185">Reference proteome</keyword>
<comment type="caution">
    <text evidence="1">The sequence shown here is derived from an EMBL/GenBank/DDBJ whole genome shotgun (WGS) entry which is preliminary data.</text>
</comment>
<evidence type="ECO:0000313" key="2">
    <source>
        <dbReference type="Proteomes" id="UP000499080"/>
    </source>
</evidence>
<accession>A0A4Y2MYV3</accession>
<dbReference type="Proteomes" id="UP000499080">
    <property type="component" value="Unassembled WGS sequence"/>
</dbReference>
<reference evidence="1 2" key="1">
    <citation type="journal article" date="2019" name="Sci. Rep.">
        <title>Orb-weaving spider Araneus ventricosus genome elucidates the spidroin gene catalogue.</title>
        <authorList>
            <person name="Kono N."/>
            <person name="Nakamura H."/>
            <person name="Ohtoshi R."/>
            <person name="Moran D.A.P."/>
            <person name="Shinohara A."/>
            <person name="Yoshida Y."/>
            <person name="Fujiwara M."/>
            <person name="Mori M."/>
            <person name="Tomita M."/>
            <person name="Arakawa K."/>
        </authorList>
    </citation>
    <scope>NUCLEOTIDE SEQUENCE [LARGE SCALE GENOMIC DNA]</scope>
</reference>
<dbReference type="AlphaFoldDB" id="A0A4Y2MYV3"/>